<feature type="region of interest" description="Disordered" evidence="1">
    <location>
        <begin position="1"/>
        <end position="35"/>
    </location>
</feature>
<keyword evidence="4" id="KW-1185">Reference proteome</keyword>
<feature type="region of interest" description="Disordered" evidence="1">
    <location>
        <begin position="301"/>
        <end position="325"/>
    </location>
</feature>
<evidence type="ECO:0000256" key="2">
    <source>
        <dbReference type="SAM" id="Phobius"/>
    </source>
</evidence>
<keyword evidence="2" id="KW-1133">Transmembrane helix</keyword>
<comment type="caution">
    <text evidence="3">The sequence shown here is derived from an EMBL/GenBank/DDBJ whole genome shotgun (WGS) entry which is preliminary data.</text>
</comment>
<accession>A0A2V0NV96</accession>
<dbReference type="EMBL" id="BDRX01000010">
    <property type="protein sequence ID" value="GBF89490.1"/>
    <property type="molecule type" value="Genomic_DNA"/>
</dbReference>
<keyword evidence="2" id="KW-0472">Membrane</keyword>
<feature type="transmembrane region" description="Helical" evidence="2">
    <location>
        <begin position="93"/>
        <end position="110"/>
    </location>
</feature>
<evidence type="ECO:0000313" key="4">
    <source>
        <dbReference type="Proteomes" id="UP000247498"/>
    </source>
</evidence>
<protein>
    <submittedName>
        <fullName evidence="3">Uncharacterized protein</fullName>
    </submittedName>
</protein>
<feature type="compositionally biased region" description="Low complexity" evidence="1">
    <location>
        <begin position="24"/>
        <end position="35"/>
    </location>
</feature>
<reference evidence="3 4" key="1">
    <citation type="journal article" date="2018" name="Sci. Rep.">
        <title>Raphidocelis subcapitata (=Pseudokirchneriella subcapitata) provides an insight into genome evolution and environmental adaptations in the Sphaeropleales.</title>
        <authorList>
            <person name="Suzuki S."/>
            <person name="Yamaguchi H."/>
            <person name="Nakajima N."/>
            <person name="Kawachi M."/>
        </authorList>
    </citation>
    <scope>NUCLEOTIDE SEQUENCE [LARGE SCALE GENOMIC DNA]</scope>
    <source>
        <strain evidence="3 4">NIES-35</strain>
    </source>
</reference>
<gene>
    <name evidence="3" type="ORF">Rsub_02062</name>
</gene>
<organism evidence="3 4">
    <name type="scientific">Raphidocelis subcapitata</name>
    <dbReference type="NCBI Taxonomy" id="307507"/>
    <lineage>
        <taxon>Eukaryota</taxon>
        <taxon>Viridiplantae</taxon>
        <taxon>Chlorophyta</taxon>
        <taxon>core chlorophytes</taxon>
        <taxon>Chlorophyceae</taxon>
        <taxon>CS clade</taxon>
        <taxon>Sphaeropleales</taxon>
        <taxon>Selenastraceae</taxon>
        <taxon>Raphidocelis</taxon>
    </lineage>
</organism>
<dbReference type="AlphaFoldDB" id="A0A2V0NV96"/>
<dbReference type="Proteomes" id="UP000247498">
    <property type="component" value="Unassembled WGS sequence"/>
</dbReference>
<proteinExistence type="predicted"/>
<evidence type="ECO:0000256" key="1">
    <source>
        <dbReference type="SAM" id="MobiDB-lite"/>
    </source>
</evidence>
<evidence type="ECO:0000313" key="3">
    <source>
        <dbReference type="EMBL" id="GBF89490.1"/>
    </source>
</evidence>
<name>A0A2V0NV96_9CHLO</name>
<dbReference type="InParanoid" id="A0A2V0NV96"/>
<keyword evidence="2" id="KW-0812">Transmembrane</keyword>
<sequence>MGAPEQARIRRRSLTVEPDEPADSRAAQSSSAGASAGAARAQAAAVQPAPAGAEAAARWQLGIETMGAIGMVLVQVVNVARFRHRAVRPEDRYYTLLVLAVVTLGAYVPLLHSHFYLRNRTWLLPVLRTLLLAVPSIRRAGVGTSLLLEQPARPGWRGAVSDLVTVSAGDKVLLPATQGLISILPPHTAVPFYITAMLLTWPGRASGYCGTQIMTSPLTRARVVRLASLLDALSDPLVLIADAEADAAAAEFPAAAAAAAAAAAPRSEEELCLAALGWWHLALGLLLPLLISARHHPSALWRPPPRGGGGGGASAGAGTEPRRKRWWARQQPRLQRLLDRADDAVASLLALSPAHPAAKALVLWWVLGCFWGLSGALARPR</sequence>